<keyword evidence="4" id="KW-0472">Membrane</keyword>
<feature type="compositionally biased region" description="Low complexity" evidence="5">
    <location>
        <begin position="425"/>
        <end position="434"/>
    </location>
</feature>
<dbReference type="InterPro" id="IPR010482">
    <property type="entry name" value="TECPR1-like_DysF"/>
</dbReference>
<feature type="compositionally biased region" description="Basic and acidic residues" evidence="5">
    <location>
        <begin position="147"/>
        <end position="158"/>
    </location>
</feature>
<feature type="compositionally biased region" description="Low complexity" evidence="5">
    <location>
        <begin position="408"/>
        <end position="418"/>
    </location>
</feature>
<dbReference type="Pfam" id="PF06398">
    <property type="entry name" value="Pex24p"/>
    <property type="match status" value="2"/>
</dbReference>
<evidence type="ECO:0000256" key="5">
    <source>
        <dbReference type="SAM" id="MobiDB-lite"/>
    </source>
</evidence>
<dbReference type="PANTHER" id="PTHR31679">
    <property type="entry name" value="PEROXISOMAL MEMBRANE PROTEIN PEX30-RELATED"/>
    <property type="match status" value="1"/>
</dbReference>
<dbReference type="InterPro" id="IPR006614">
    <property type="entry name" value="Peroxin/Ferlin"/>
</dbReference>
<accession>A0A218Z6Q7</accession>
<dbReference type="AlphaFoldDB" id="A0A218Z6Q7"/>
<dbReference type="SMART" id="SM00693">
    <property type="entry name" value="DysFN"/>
    <property type="match status" value="1"/>
</dbReference>
<evidence type="ECO:0000313" key="8">
    <source>
        <dbReference type="Proteomes" id="UP000242519"/>
    </source>
</evidence>
<name>A0A218Z6Q7_9HELO</name>
<dbReference type="InParanoid" id="A0A218Z6Q7"/>
<organism evidence="7 8">
    <name type="scientific">Diplocarpon coronariae</name>
    <dbReference type="NCBI Taxonomy" id="2795749"/>
    <lineage>
        <taxon>Eukaryota</taxon>
        <taxon>Fungi</taxon>
        <taxon>Dikarya</taxon>
        <taxon>Ascomycota</taxon>
        <taxon>Pezizomycotina</taxon>
        <taxon>Leotiomycetes</taxon>
        <taxon>Helotiales</taxon>
        <taxon>Drepanopezizaceae</taxon>
        <taxon>Diplocarpon</taxon>
    </lineage>
</organism>
<evidence type="ECO:0000256" key="2">
    <source>
        <dbReference type="ARBA" id="ARBA00022692"/>
    </source>
</evidence>
<feature type="region of interest" description="Disordered" evidence="5">
    <location>
        <begin position="138"/>
        <end position="159"/>
    </location>
</feature>
<dbReference type="STRING" id="503106.A0A218Z6Q7"/>
<dbReference type="Proteomes" id="UP000242519">
    <property type="component" value="Unassembled WGS sequence"/>
</dbReference>
<feature type="domain" description="Peroxin/Ferlin" evidence="6">
    <location>
        <begin position="275"/>
        <end position="343"/>
    </location>
</feature>
<evidence type="ECO:0000256" key="1">
    <source>
        <dbReference type="ARBA" id="ARBA00004127"/>
    </source>
</evidence>
<dbReference type="EMBL" id="MZNU01000204">
    <property type="protein sequence ID" value="OWP02915.1"/>
    <property type="molecule type" value="Genomic_DNA"/>
</dbReference>
<proteinExistence type="predicted"/>
<comment type="subcellular location">
    <subcellularLocation>
        <location evidence="1">Endomembrane system</location>
        <topology evidence="1">Multi-pass membrane protein</topology>
    </subcellularLocation>
</comment>
<reference evidence="7 8" key="1">
    <citation type="submission" date="2017-04" db="EMBL/GenBank/DDBJ databases">
        <title>Draft genome sequence of Marssonina coronaria NL1: causal agent of apple blotch.</title>
        <authorList>
            <person name="Cheng Q."/>
        </authorList>
    </citation>
    <scope>NUCLEOTIDE SEQUENCE [LARGE SCALE GENOMIC DNA]</scope>
    <source>
        <strain evidence="7 8">NL1</strain>
    </source>
</reference>
<dbReference type="GO" id="GO:0005778">
    <property type="term" value="C:peroxisomal membrane"/>
    <property type="evidence" value="ECO:0007669"/>
    <property type="project" value="TreeGrafter"/>
</dbReference>
<feature type="region of interest" description="Disordered" evidence="5">
    <location>
        <begin position="401"/>
        <end position="533"/>
    </location>
</feature>
<sequence length="533" mass="58649">MSPTPSSSRRDDDAGSASIANKDPNPPTIASFSPVTLSHAPSANKQRSTILVHQKSPLLIATPPQITRALAYSHPFLLPLNQLVGLLTWTSGDPWESFLLVAGFWGVVLYGDVVMRLAGPVVVVMGLILGMYSRRYSPLSSTGWTGEKQKKGDKKVDSEATNIKHQKTLDEIVETLKVFTSRSDGHIRYNGAGSYDSPYKNTSRHSIMDSSDPPTYTNNYHETNCPIDRDDLLDLAFSAKQGNEDHTLEISFNPSIGAVQMAASAAARRRPDATGVRFTFILYENQRRWVGLGWTTSLFAYERAPWTDEHLNPAPTKEEFELPDVEGGVAQWRWVEGSHWLVEGAAETDEGGTKAKSDTLDGGQGWIYYDNKWQAGRRGVDGWGRYTRRRKWYRDAELVEASPNTKISPSHTPSQTPVSTPPPSVSRTPTATTSHTNYTPPPPPDFATDTASIRSKHSRTSNYSASTHSQETSSVTSTGGMYKSGPARRKCTESSQMSGKGIRKGDEDHAGEPARMREVDGWGIGDDVRMGLE</sequence>
<feature type="compositionally biased region" description="Polar residues" evidence="5">
    <location>
        <begin position="460"/>
        <end position="479"/>
    </location>
</feature>
<comment type="caution">
    <text evidence="7">The sequence shown here is derived from an EMBL/GenBank/DDBJ whole genome shotgun (WGS) entry which is preliminary data.</text>
</comment>
<evidence type="ECO:0000256" key="3">
    <source>
        <dbReference type="ARBA" id="ARBA00022989"/>
    </source>
</evidence>
<feature type="region of interest" description="Disordered" evidence="5">
    <location>
        <begin position="1"/>
        <end position="27"/>
    </location>
</feature>
<feature type="compositionally biased region" description="Basic and acidic residues" evidence="5">
    <location>
        <begin position="503"/>
        <end position="533"/>
    </location>
</feature>
<evidence type="ECO:0000313" key="7">
    <source>
        <dbReference type="EMBL" id="OWP02915.1"/>
    </source>
</evidence>
<dbReference type="FunCoup" id="A0A218Z6Q7">
    <property type="interactions" value="48"/>
</dbReference>
<evidence type="ECO:0000259" key="6">
    <source>
        <dbReference type="SMART" id="SM00693"/>
    </source>
</evidence>
<dbReference type="OrthoDB" id="5586090at2759"/>
<dbReference type="GO" id="GO:0012505">
    <property type="term" value="C:endomembrane system"/>
    <property type="evidence" value="ECO:0007669"/>
    <property type="project" value="UniProtKB-SubCell"/>
</dbReference>
<gene>
    <name evidence="7" type="ORF">B2J93_3495</name>
</gene>
<keyword evidence="8" id="KW-1185">Reference proteome</keyword>
<dbReference type="GO" id="GO:0007031">
    <property type="term" value="P:peroxisome organization"/>
    <property type="evidence" value="ECO:0007669"/>
    <property type="project" value="UniProtKB-ARBA"/>
</dbReference>
<dbReference type="PANTHER" id="PTHR31679:SF2">
    <property type="entry name" value="PEROXISOMAL MEMBRANE PROTEIN PEX30-RELATED"/>
    <property type="match status" value="1"/>
</dbReference>
<keyword evidence="3" id="KW-1133">Transmembrane helix</keyword>
<dbReference type="InterPro" id="IPR052646">
    <property type="entry name" value="Peroxisomal_PEX28-32"/>
</dbReference>
<evidence type="ECO:0000256" key="4">
    <source>
        <dbReference type="ARBA" id="ARBA00023136"/>
    </source>
</evidence>
<keyword evidence="2" id="KW-0812">Transmembrane</keyword>
<protein>
    <recommendedName>
        <fullName evidence="6">Peroxin/Ferlin domain-containing protein</fullName>
    </recommendedName>
</protein>